<reference evidence="1 2" key="1">
    <citation type="submission" date="2016-07" db="EMBL/GenBank/DDBJ databases">
        <title>Pervasive Adenine N6-methylation of Active Genes in Fungi.</title>
        <authorList>
            <consortium name="DOE Joint Genome Institute"/>
            <person name="Mondo S.J."/>
            <person name="Dannebaum R.O."/>
            <person name="Kuo R.C."/>
            <person name="Labutti K."/>
            <person name="Haridas S."/>
            <person name="Kuo A."/>
            <person name="Salamov A."/>
            <person name="Ahrendt S.R."/>
            <person name="Lipzen A."/>
            <person name="Sullivan W."/>
            <person name="Andreopoulos W.B."/>
            <person name="Clum A."/>
            <person name="Lindquist E."/>
            <person name="Daum C."/>
            <person name="Ramamoorthy G.K."/>
            <person name="Gryganskyi A."/>
            <person name="Culley D."/>
            <person name="Magnuson J.K."/>
            <person name="James T.Y."/>
            <person name="O'Malley M.A."/>
            <person name="Stajich J.E."/>
            <person name="Spatafora J.W."/>
            <person name="Visel A."/>
            <person name="Grigoriev I.V."/>
        </authorList>
    </citation>
    <scope>NUCLEOTIDE SEQUENCE [LARGE SCALE GENOMIC DNA]</scope>
    <source>
        <strain evidence="1 2">PL171</strain>
    </source>
</reference>
<dbReference type="AlphaFoldDB" id="A0A1Y2HSW1"/>
<keyword evidence="2" id="KW-1185">Reference proteome</keyword>
<dbReference type="EMBL" id="MCFL01000011">
    <property type="protein sequence ID" value="ORZ37687.1"/>
    <property type="molecule type" value="Genomic_DNA"/>
</dbReference>
<accession>A0A1Y2HSW1</accession>
<name>A0A1Y2HSW1_9FUNG</name>
<organism evidence="1 2">
    <name type="scientific">Catenaria anguillulae PL171</name>
    <dbReference type="NCBI Taxonomy" id="765915"/>
    <lineage>
        <taxon>Eukaryota</taxon>
        <taxon>Fungi</taxon>
        <taxon>Fungi incertae sedis</taxon>
        <taxon>Blastocladiomycota</taxon>
        <taxon>Blastocladiomycetes</taxon>
        <taxon>Blastocladiales</taxon>
        <taxon>Catenariaceae</taxon>
        <taxon>Catenaria</taxon>
    </lineage>
</organism>
<evidence type="ECO:0000313" key="1">
    <source>
        <dbReference type="EMBL" id="ORZ37687.1"/>
    </source>
</evidence>
<evidence type="ECO:0000313" key="2">
    <source>
        <dbReference type="Proteomes" id="UP000193411"/>
    </source>
</evidence>
<comment type="caution">
    <text evidence="1">The sequence shown here is derived from an EMBL/GenBank/DDBJ whole genome shotgun (WGS) entry which is preliminary data.</text>
</comment>
<gene>
    <name evidence="1" type="ORF">BCR44DRAFT_43020</name>
</gene>
<dbReference type="Proteomes" id="UP000193411">
    <property type="component" value="Unassembled WGS sequence"/>
</dbReference>
<sequence length="362" mass="39649">MYEPWSVTGISGMFTEMLMYATGPKESDWNLAQEWFEMNGQSDLFHRKMSDVDFAAFRAKVQGMRKAADAEQIDSMVVSVVDERSGKRWRKDSDVVELYIDHARTQQKELQSSGGIDPVRTKWVIGKPRGEEGLEEDMNLYLAALAETTDFLRSLSKPLVDSLQDAAGVVADELKAGIVRAQAVNTVVYHVQAHCKQLGQALARANEVRRHDQVGPNPHPFQDRNNPFAPCNRRVLVSAAPIRELGAQLAEDSFVLFCQGQIPFVAGARPPSPYEFSFDVWDFCQIRHDCGPGARARPVNRDSVIDDPSVRTAGGLGLFLDQVMARCAAADESLVSDGPVMSLTSSGGSGSDAGGPIMLLSS</sequence>
<proteinExistence type="predicted"/>
<protein>
    <submittedName>
        <fullName evidence="1">Uncharacterized protein</fullName>
    </submittedName>
</protein>